<dbReference type="SUPFAM" id="SSF69318">
    <property type="entry name" value="Integrin alpha N-terminal domain"/>
    <property type="match status" value="2"/>
</dbReference>
<dbReference type="STRING" id="1137280.D777_01689"/>
<proteinExistence type="predicted"/>
<dbReference type="InterPro" id="IPR028994">
    <property type="entry name" value="Integrin_alpha_N"/>
</dbReference>
<gene>
    <name evidence="2" type="ORF">D777_01689</name>
</gene>
<dbReference type="PATRIC" id="fig|1137280.3.peg.1503"/>
<accession>A0A072NE22</accession>
<dbReference type="OrthoDB" id="5906076at2"/>
<dbReference type="AlphaFoldDB" id="A0A072NE22"/>
<dbReference type="EMBL" id="ANIE01000005">
    <property type="protein sequence ID" value="KEF31340.1"/>
    <property type="molecule type" value="Genomic_DNA"/>
</dbReference>
<evidence type="ECO:0000313" key="3">
    <source>
        <dbReference type="Proteomes" id="UP000035057"/>
    </source>
</evidence>
<keyword evidence="1" id="KW-0732">Signal</keyword>
<dbReference type="PROSITE" id="PS51257">
    <property type="entry name" value="PROKAR_LIPOPROTEIN"/>
    <property type="match status" value="1"/>
</dbReference>
<dbReference type="Proteomes" id="UP000035057">
    <property type="component" value="Unassembled WGS sequence"/>
</dbReference>
<evidence type="ECO:0000256" key="1">
    <source>
        <dbReference type="SAM" id="SignalP"/>
    </source>
</evidence>
<evidence type="ECO:0000313" key="2">
    <source>
        <dbReference type="EMBL" id="KEF31340.1"/>
    </source>
</evidence>
<reference evidence="2 3" key="1">
    <citation type="submission" date="2012-12" db="EMBL/GenBank/DDBJ databases">
        <title>Genome assembly of Marinobacter sp. AK21.</title>
        <authorList>
            <person name="Khatri I."/>
            <person name="Kumar R."/>
            <person name="Vaidya B."/>
            <person name="Subramanian S."/>
            <person name="Pinnaka A."/>
        </authorList>
    </citation>
    <scope>NUCLEOTIDE SEQUENCE [LARGE SCALE GENOMIC DNA]</scope>
    <source>
        <strain evidence="2 3">AK21</strain>
    </source>
</reference>
<dbReference type="SUPFAM" id="SSF50978">
    <property type="entry name" value="WD40 repeat-like"/>
    <property type="match status" value="1"/>
</dbReference>
<keyword evidence="3" id="KW-1185">Reference proteome</keyword>
<dbReference type="InterPro" id="IPR036322">
    <property type="entry name" value="WD40_repeat_dom_sf"/>
</dbReference>
<organism evidence="2 3">
    <name type="scientific">Marinobacter nitratireducens</name>
    <dbReference type="NCBI Taxonomy" id="1137280"/>
    <lineage>
        <taxon>Bacteria</taxon>
        <taxon>Pseudomonadati</taxon>
        <taxon>Pseudomonadota</taxon>
        <taxon>Gammaproteobacteria</taxon>
        <taxon>Pseudomonadales</taxon>
        <taxon>Marinobacteraceae</taxon>
        <taxon>Marinobacter</taxon>
    </lineage>
</organism>
<feature type="signal peptide" evidence="1">
    <location>
        <begin position="1"/>
        <end position="18"/>
    </location>
</feature>
<protein>
    <submittedName>
        <fullName evidence="2">Uncharacterized protein</fullName>
    </submittedName>
</protein>
<dbReference type="RefSeq" id="WP_036130188.1">
    <property type="nucleotide sequence ID" value="NZ_ANIE01000005.1"/>
</dbReference>
<feature type="chain" id="PRO_5001682469" evidence="1">
    <location>
        <begin position="19"/>
        <end position="1190"/>
    </location>
</feature>
<sequence length="1190" mass="126962">MKSGARPFLLLVATSILAACGSGSSDSTPTTSKTLTDRSPAELKKQYGGYVESRYEGSNALANLDADPETIQLYAAMLFGPADIYFPFPPQGFYNRVLYGSDRMPATYLCSDGGTFTMDGSLNSDGVGNVRLEYENCVENYDIVLNGSSMVSLLNSEGSSYTVYYDNLELTLPGYPPELLSGFVSYAMGDNAENFDVDVRLLSTNTETGFQRIDSVSRSAIGDNWEFEGTFVASGAGTVSISTQTPITNYSDPQAGTVKIGGASNQSAYVDIVDPTFTRVLFDGDGNNQPELGYYFTSLDNFLYSYLGGIELVAIENAGFPPEVAAPILKTPTPDTTTDIVVEAGSYSDRDTDISELSISYRWMVNGTPVTGIDSATLPSSYTQKDDEIVVFAVVSDGQFAQASDNLTILIGDAPATLNVSGIPDTIEAGQLLSVTATFSDPDEPGPASPATLLYGPSGMEIGSDGTLQWHVEELLFDASTITFGLGIGDSTDEAVDYSIDVINPGTSLPIARSGITVPGQNHAMFIGDFLGDSGNEILTMDNQRVFALSAANGGYEESWAYPYAMPTDGSLTALTTGNLDTDPQLELVVATEHGISVIGGDTDTARPIYETSRFVDAIAMADVNDDSIMELAILTSESEFSSATQSLTVLALDGSATQLFETAVNGSTREMVIGNVDADAQLEIVLSSGLVYDGATWANEWYLGTGFSDGTLAAGDLDADGIDEILAADAWGAIKVFSAVSKSQLAYQDNFNTCAIQSANVDADAAQELLVGDCQWGNITAYDLQGSSLQSIWQLDMQGHGSKSITVGDANDDGIKELLWGTGQSSSGADDLIVAELSGASPTITVGQDMDIQLDSFTAAGWGAVEPGQERAIFIVPSTESGYAGQRLAYMDQDGTFSLTEEISNSWEGSRYGDIVDYNLDGYADIFLATSSTYDGMFKALQLSNLTEHWGTGGVYDDNINMVEAEFFNADSYADAFIANGNSLSVVDIENQVLLEQVALSNTITDFALTSDNGIRYLALAGRSSQLKVWKVVDGALQSGTDLSALFTASTQCNRLQFANLDDEPGPELVCAGSYSYGSDSSEFVIFDLNDNTWIETRRFSLPGEVTDFVVDSSRTDFQQLLVGKTIVDDINHVVSTIELMSASTGKAVWTSPELMGSVAHRSMHYRPQASNSQHRLMFATGSAMYLVQ</sequence>
<comment type="caution">
    <text evidence="2">The sequence shown here is derived from an EMBL/GenBank/DDBJ whole genome shotgun (WGS) entry which is preliminary data.</text>
</comment>
<name>A0A072NE22_9GAMM</name>